<evidence type="ECO:0000259" key="1">
    <source>
        <dbReference type="SMART" id="SM00955"/>
    </source>
</evidence>
<protein>
    <submittedName>
        <fullName evidence="4">RNB domain-containing protein</fullName>
    </submittedName>
</protein>
<dbReference type="GO" id="GO:0006402">
    <property type="term" value="P:mRNA catabolic process"/>
    <property type="evidence" value="ECO:0007669"/>
    <property type="project" value="TreeGrafter"/>
</dbReference>
<dbReference type="GO" id="GO:0000932">
    <property type="term" value="C:P-body"/>
    <property type="evidence" value="ECO:0007669"/>
    <property type="project" value="TreeGrafter"/>
</dbReference>
<organism evidence="4">
    <name type="scientific">Schistosoma curassoni</name>
    <dbReference type="NCBI Taxonomy" id="6186"/>
    <lineage>
        <taxon>Eukaryota</taxon>
        <taxon>Metazoa</taxon>
        <taxon>Spiralia</taxon>
        <taxon>Lophotrochozoa</taxon>
        <taxon>Platyhelminthes</taxon>
        <taxon>Trematoda</taxon>
        <taxon>Digenea</taxon>
        <taxon>Strigeidida</taxon>
        <taxon>Schistosomatoidea</taxon>
        <taxon>Schistosomatidae</taxon>
        <taxon>Schistosoma</taxon>
    </lineage>
</organism>
<proteinExistence type="predicted"/>
<dbReference type="PANTHER" id="PTHR23355:SF9">
    <property type="entry name" value="DIS3-LIKE EXONUCLEASE 2"/>
    <property type="match status" value="1"/>
</dbReference>
<dbReference type="WBParaSite" id="SCUD_0000835101-mRNA-1">
    <property type="protein sequence ID" value="SCUD_0000835101-mRNA-1"/>
    <property type="gene ID" value="SCUD_0000835101"/>
</dbReference>
<dbReference type="EMBL" id="UZAK01032705">
    <property type="protein sequence ID" value="VDP30299.1"/>
    <property type="molecule type" value="Genomic_DNA"/>
</dbReference>
<evidence type="ECO:0000313" key="4">
    <source>
        <dbReference type="WBParaSite" id="SCUD_0000835101-mRNA-1"/>
    </source>
</evidence>
<dbReference type="Proteomes" id="UP000279833">
    <property type="component" value="Unassembled WGS sequence"/>
</dbReference>
<dbReference type="SUPFAM" id="SSF50249">
    <property type="entry name" value="Nucleic acid-binding proteins"/>
    <property type="match status" value="1"/>
</dbReference>
<feature type="domain" description="RNB" evidence="1">
    <location>
        <begin position="230"/>
        <end position="534"/>
    </location>
</feature>
<dbReference type="InterPro" id="IPR001900">
    <property type="entry name" value="RNase_II/R"/>
</dbReference>
<name>A0A183K042_9TREM</name>
<reference evidence="4" key="1">
    <citation type="submission" date="2016-06" db="UniProtKB">
        <authorList>
            <consortium name="WormBaseParasite"/>
        </authorList>
    </citation>
    <scope>IDENTIFICATION</scope>
</reference>
<dbReference type="InterPro" id="IPR022966">
    <property type="entry name" value="RNase_II/R_CS"/>
</dbReference>
<dbReference type="GO" id="GO:0003723">
    <property type="term" value="F:RNA binding"/>
    <property type="evidence" value="ECO:0007669"/>
    <property type="project" value="InterPro"/>
</dbReference>
<dbReference type="Pfam" id="PF00773">
    <property type="entry name" value="RNB"/>
    <property type="match status" value="1"/>
</dbReference>
<dbReference type="AlphaFoldDB" id="A0A183K042"/>
<evidence type="ECO:0000313" key="2">
    <source>
        <dbReference type="EMBL" id="VDP30299.1"/>
    </source>
</evidence>
<dbReference type="InterPro" id="IPR050180">
    <property type="entry name" value="RNR_Ribonuclease"/>
</dbReference>
<dbReference type="STRING" id="6186.A0A183K042"/>
<keyword evidence="3" id="KW-1185">Reference proteome</keyword>
<reference evidence="2 3" key="2">
    <citation type="submission" date="2018-11" db="EMBL/GenBank/DDBJ databases">
        <authorList>
            <consortium name="Pathogen Informatics"/>
        </authorList>
    </citation>
    <scope>NUCLEOTIDE SEQUENCE [LARGE SCALE GENOMIC DNA]</scope>
    <source>
        <strain evidence="2">Dakar</strain>
        <strain evidence="3">Dakar, Senegal</strain>
    </source>
</reference>
<gene>
    <name evidence="2" type="ORF">SCUD_LOCUS8351</name>
</gene>
<dbReference type="GO" id="GO:0000175">
    <property type="term" value="F:3'-5'-RNA exonuclease activity"/>
    <property type="evidence" value="ECO:0007669"/>
    <property type="project" value="TreeGrafter"/>
</dbReference>
<accession>A0A183K042</accession>
<dbReference type="PROSITE" id="PS01175">
    <property type="entry name" value="RIBONUCLEASE_II"/>
    <property type="match status" value="1"/>
</dbReference>
<evidence type="ECO:0000313" key="3">
    <source>
        <dbReference type="Proteomes" id="UP000279833"/>
    </source>
</evidence>
<sequence>MLEPKRNWRVFDSFIDEATMREIGDSNQKKKLRYVTLEQFLKIQPMGLEQLIGSCLAEEIAQDLDSPSDPIDSSSSEQDVQSHKAWWAIIQRTGHVVGILQSLHSRAFIGNLQIPSNFQTPKKVSPKGDQNNNQSEAIRTGPVLSNWKNAVLIPTDTRLPRVFIPREACPEELSCDSSTLIQDETDRILVGAGFIWGVEAAFQFPDIVTESVRKSVDDVNAIREKDFIFRKDFRKYCVFTIDPSTARDLDDALHIRQLEPSEIEKLECSGYRNAFYEVDQPYTVMDICKNVLKLNDLATKMRKSRFHSGALRLDQVKSTFSLNNENGLPLGIAPYISKQSNWLIEEWMLAANKSIAERLAKYLPDSAFLRRHPPPSVKQLTEVSSSLNVAGININIDSAGSIQDSICREAGCNVEVGYHYSDALVKLCDDFMSNVLIHDGDLIEEMQRVDLNSVVQKEKLLLKTLEHEARLLVTVALLTKTMNLAVYFCLGLLPSELSPSHYALNMQLYTHFTSPIRRYADVIVHRQLSATLAKEESDRY</sequence>
<dbReference type="SMART" id="SM00955">
    <property type="entry name" value="RNB"/>
    <property type="match status" value="1"/>
</dbReference>
<dbReference type="InterPro" id="IPR012340">
    <property type="entry name" value="NA-bd_OB-fold"/>
</dbReference>
<dbReference type="PANTHER" id="PTHR23355">
    <property type="entry name" value="RIBONUCLEASE"/>
    <property type="match status" value="1"/>
</dbReference>